<accession>A0ABT5FJJ9</accession>
<name>A0ABT5FJJ9_9GAMM</name>
<keyword evidence="2" id="KW-1003">Cell membrane</keyword>
<organism evidence="8 9">
    <name type="scientific">Psychrosphaera algicola</name>
    <dbReference type="NCBI Taxonomy" id="3023714"/>
    <lineage>
        <taxon>Bacteria</taxon>
        <taxon>Pseudomonadati</taxon>
        <taxon>Pseudomonadota</taxon>
        <taxon>Gammaproteobacteria</taxon>
        <taxon>Alteromonadales</taxon>
        <taxon>Pseudoalteromonadaceae</taxon>
        <taxon>Psychrosphaera</taxon>
    </lineage>
</organism>
<evidence type="ECO:0000313" key="8">
    <source>
        <dbReference type="EMBL" id="MDC2891367.1"/>
    </source>
</evidence>
<gene>
    <name evidence="8" type="primary">pspC</name>
    <name evidence="8" type="ORF">PN838_24755</name>
</gene>
<evidence type="ECO:0000256" key="5">
    <source>
        <dbReference type="ARBA" id="ARBA00023136"/>
    </source>
</evidence>
<proteinExistence type="predicted"/>
<dbReference type="InterPro" id="IPR014320">
    <property type="entry name" value="Phageshock_PspC"/>
</dbReference>
<keyword evidence="3 6" id="KW-0812">Transmembrane</keyword>
<evidence type="ECO:0000259" key="7">
    <source>
        <dbReference type="Pfam" id="PF04024"/>
    </source>
</evidence>
<feature type="domain" description="Phage shock protein PspC N-terminal" evidence="7">
    <location>
        <begin position="6"/>
        <end position="63"/>
    </location>
</feature>
<comment type="subcellular location">
    <subcellularLocation>
        <location evidence="1">Cell membrane</location>
        <topology evidence="1">Single-pass membrane protein</topology>
    </subcellularLocation>
</comment>
<dbReference type="RefSeq" id="WP_215963135.1">
    <property type="nucleotide sequence ID" value="NZ_JAQOMS010000002.1"/>
</dbReference>
<dbReference type="EMBL" id="JAQOMS010000002">
    <property type="protein sequence ID" value="MDC2891367.1"/>
    <property type="molecule type" value="Genomic_DNA"/>
</dbReference>
<evidence type="ECO:0000256" key="4">
    <source>
        <dbReference type="ARBA" id="ARBA00022989"/>
    </source>
</evidence>
<feature type="transmembrane region" description="Helical" evidence="6">
    <location>
        <begin position="37"/>
        <end position="61"/>
    </location>
</feature>
<evidence type="ECO:0000256" key="3">
    <source>
        <dbReference type="ARBA" id="ARBA00022692"/>
    </source>
</evidence>
<dbReference type="InterPro" id="IPR007168">
    <property type="entry name" value="Phageshock_PspC_N"/>
</dbReference>
<protein>
    <submittedName>
        <fullName evidence="8">Envelope stress response membrane protein PspC</fullName>
    </submittedName>
</protein>
<dbReference type="PANTHER" id="PTHR33885:SF3">
    <property type="entry name" value="PHAGE SHOCK PROTEIN C"/>
    <property type="match status" value="1"/>
</dbReference>
<dbReference type="InterPro" id="IPR052027">
    <property type="entry name" value="PspC"/>
</dbReference>
<reference evidence="8 9" key="1">
    <citation type="submission" date="2023-01" db="EMBL/GenBank/DDBJ databases">
        <title>Psychrosphaera sp. nov., isolated from marine algae.</title>
        <authorList>
            <person name="Bayburt H."/>
            <person name="Choi B.J."/>
            <person name="Kim J.M."/>
            <person name="Choi D.G."/>
            <person name="Jeon C.O."/>
        </authorList>
    </citation>
    <scope>NUCLEOTIDE SEQUENCE [LARGE SCALE GENOMIC DNA]</scope>
    <source>
        <strain evidence="8 9">G1-22</strain>
    </source>
</reference>
<comment type="caution">
    <text evidence="8">The sequence shown here is derived from an EMBL/GenBank/DDBJ whole genome shotgun (WGS) entry which is preliminary data.</text>
</comment>
<dbReference type="Proteomes" id="UP001528411">
    <property type="component" value="Unassembled WGS sequence"/>
</dbReference>
<keyword evidence="5 6" id="KW-0472">Membrane</keyword>
<sequence length="146" mass="16941">MTKSNKQLNRIPSKGKIAGVCAGVAEYTGMEPWLVRIVWFSGLVFSGGFFFIAYVACWFILDKDGTVSRRKDGLKQAQDQWHRFDENEDIDRAVEVKSKVWQSGEPPKQAFRDIARQFEGIERRVRNMEGYVTSNEYTLKREINRL</sequence>
<evidence type="ECO:0000256" key="6">
    <source>
        <dbReference type="SAM" id="Phobius"/>
    </source>
</evidence>
<keyword evidence="9" id="KW-1185">Reference proteome</keyword>
<evidence type="ECO:0000256" key="1">
    <source>
        <dbReference type="ARBA" id="ARBA00004162"/>
    </source>
</evidence>
<keyword evidence="4 6" id="KW-1133">Transmembrane helix</keyword>
<evidence type="ECO:0000313" key="9">
    <source>
        <dbReference type="Proteomes" id="UP001528411"/>
    </source>
</evidence>
<dbReference type="NCBIfam" id="TIGR02978">
    <property type="entry name" value="phageshock_pspC"/>
    <property type="match status" value="1"/>
</dbReference>
<evidence type="ECO:0000256" key="2">
    <source>
        <dbReference type="ARBA" id="ARBA00022475"/>
    </source>
</evidence>
<dbReference type="Pfam" id="PF04024">
    <property type="entry name" value="PspC"/>
    <property type="match status" value="1"/>
</dbReference>
<dbReference type="PANTHER" id="PTHR33885">
    <property type="entry name" value="PHAGE SHOCK PROTEIN C"/>
    <property type="match status" value="1"/>
</dbReference>